<feature type="domain" description="N-acetyltransferase" evidence="2">
    <location>
        <begin position="4"/>
        <end position="175"/>
    </location>
</feature>
<evidence type="ECO:0000313" key="4">
    <source>
        <dbReference type="Proteomes" id="UP001500218"/>
    </source>
</evidence>
<dbReference type="InterPro" id="IPR000182">
    <property type="entry name" value="GNAT_dom"/>
</dbReference>
<accession>A0ABP4YTT9</accession>
<evidence type="ECO:0000259" key="2">
    <source>
        <dbReference type="PROSITE" id="PS51186"/>
    </source>
</evidence>
<evidence type="ECO:0000313" key="3">
    <source>
        <dbReference type="EMBL" id="GAA1830269.1"/>
    </source>
</evidence>
<keyword evidence="4" id="KW-1185">Reference proteome</keyword>
<protein>
    <recommendedName>
        <fullName evidence="2">N-acetyltransferase domain-containing protein</fullName>
    </recommendedName>
</protein>
<feature type="region of interest" description="Disordered" evidence="1">
    <location>
        <begin position="36"/>
        <end position="55"/>
    </location>
</feature>
<gene>
    <name evidence="3" type="ORF">GCM10009682_56320</name>
</gene>
<dbReference type="PROSITE" id="PS51186">
    <property type="entry name" value="GNAT"/>
    <property type="match status" value="1"/>
</dbReference>
<reference evidence="4" key="1">
    <citation type="journal article" date="2019" name="Int. J. Syst. Evol. Microbiol.">
        <title>The Global Catalogue of Microorganisms (GCM) 10K type strain sequencing project: providing services to taxonomists for standard genome sequencing and annotation.</title>
        <authorList>
            <consortium name="The Broad Institute Genomics Platform"/>
            <consortium name="The Broad Institute Genome Sequencing Center for Infectious Disease"/>
            <person name="Wu L."/>
            <person name="Ma J."/>
        </authorList>
    </citation>
    <scope>NUCLEOTIDE SEQUENCE [LARGE SCALE GENOMIC DNA]</scope>
    <source>
        <strain evidence="4">JCM 13250</strain>
    </source>
</reference>
<dbReference type="InterPro" id="IPR016181">
    <property type="entry name" value="Acyl_CoA_acyltransferase"/>
</dbReference>
<evidence type="ECO:0000256" key="1">
    <source>
        <dbReference type="SAM" id="MobiDB-lite"/>
    </source>
</evidence>
<sequence length="191" mass="20955">MDTVRVKHVTPGAMTAGEREQFAALVDEVADDFVPPLTDRRGTTETQLNGPTGSQPTNYLDALLTQHNLLVFEGDRLTAFLSYRLGHHIAELPEVGACTYVSTIAVARDRRRAGHARLLYGQLMPLASSWIVLRTWSTNTSHIRLLQALGFKELYTLEDHRGAGLDTVYFGLDQSSGTVASSPRSSATTCH</sequence>
<dbReference type="EMBL" id="BAAALT010000261">
    <property type="protein sequence ID" value="GAA1830269.1"/>
    <property type="molecule type" value="Genomic_DNA"/>
</dbReference>
<dbReference type="RefSeq" id="WP_344138849.1">
    <property type="nucleotide sequence ID" value="NZ_BAAALT010000261.1"/>
</dbReference>
<feature type="compositionally biased region" description="Polar residues" evidence="1">
    <location>
        <begin position="44"/>
        <end position="55"/>
    </location>
</feature>
<dbReference type="Proteomes" id="UP001500218">
    <property type="component" value="Unassembled WGS sequence"/>
</dbReference>
<organism evidence="3 4">
    <name type="scientific">Luedemannella flava</name>
    <dbReference type="NCBI Taxonomy" id="349316"/>
    <lineage>
        <taxon>Bacteria</taxon>
        <taxon>Bacillati</taxon>
        <taxon>Actinomycetota</taxon>
        <taxon>Actinomycetes</taxon>
        <taxon>Micromonosporales</taxon>
        <taxon>Micromonosporaceae</taxon>
        <taxon>Luedemannella</taxon>
    </lineage>
</organism>
<dbReference type="SUPFAM" id="SSF55729">
    <property type="entry name" value="Acyl-CoA N-acyltransferases (Nat)"/>
    <property type="match status" value="1"/>
</dbReference>
<proteinExistence type="predicted"/>
<name>A0ABP4YTT9_9ACTN</name>
<dbReference type="Pfam" id="PF00583">
    <property type="entry name" value="Acetyltransf_1"/>
    <property type="match status" value="1"/>
</dbReference>
<comment type="caution">
    <text evidence="3">The sequence shown here is derived from an EMBL/GenBank/DDBJ whole genome shotgun (WGS) entry which is preliminary data.</text>
</comment>
<dbReference type="Gene3D" id="3.40.630.30">
    <property type="match status" value="1"/>
</dbReference>